<feature type="region of interest" description="Disordered" evidence="5">
    <location>
        <begin position="293"/>
        <end position="382"/>
    </location>
</feature>
<keyword evidence="4 6" id="KW-0472">Membrane</keyword>
<feature type="transmembrane region" description="Helical" evidence="6">
    <location>
        <begin position="170"/>
        <end position="189"/>
    </location>
</feature>
<dbReference type="RefSeq" id="WP_101832934.1">
    <property type="nucleotide sequence ID" value="NZ_FZMO01000259.1"/>
</dbReference>
<evidence type="ECO:0000256" key="6">
    <source>
        <dbReference type="SAM" id="Phobius"/>
    </source>
</evidence>
<feature type="compositionally biased region" description="Low complexity" evidence="5">
    <location>
        <begin position="333"/>
        <end position="359"/>
    </location>
</feature>
<feature type="compositionally biased region" description="Low complexity" evidence="5">
    <location>
        <begin position="302"/>
        <end position="313"/>
    </location>
</feature>
<keyword evidence="3 6" id="KW-1133">Transmembrane helix</keyword>
<dbReference type="InterPro" id="IPR052185">
    <property type="entry name" value="IPC_Synthase-Related"/>
</dbReference>
<feature type="compositionally biased region" description="Basic and acidic residues" evidence="5">
    <location>
        <begin position="360"/>
        <end position="374"/>
    </location>
</feature>
<keyword evidence="2 6" id="KW-0812">Transmembrane</keyword>
<dbReference type="PANTHER" id="PTHR31310">
    <property type="match status" value="1"/>
</dbReference>
<evidence type="ECO:0000259" key="7">
    <source>
        <dbReference type="Pfam" id="PF14378"/>
    </source>
</evidence>
<dbReference type="GO" id="GO:0016020">
    <property type="term" value="C:membrane"/>
    <property type="evidence" value="ECO:0007669"/>
    <property type="project" value="UniProtKB-SubCell"/>
</dbReference>
<evidence type="ECO:0000313" key="9">
    <source>
        <dbReference type="Proteomes" id="UP000234331"/>
    </source>
</evidence>
<dbReference type="AlphaFoldDB" id="A0A2I2KUX2"/>
<dbReference type="PANTHER" id="PTHR31310:SF7">
    <property type="entry name" value="PA-PHOSPHATASE RELATED-FAMILY PROTEIN DDB_G0268928"/>
    <property type="match status" value="1"/>
</dbReference>
<accession>A0A2I2KUX2</accession>
<feature type="domain" description="Inositolphosphotransferase Aur1/Ipt1" evidence="7">
    <location>
        <begin position="47"/>
        <end position="235"/>
    </location>
</feature>
<feature type="transmembrane region" description="Helical" evidence="6">
    <location>
        <begin position="12"/>
        <end position="28"/>
    </location>
</feature>
<protein>
    <recommendedName>
        <fullName evidence="7">Inositolphosphotransferase Aur1/Ipt1 domain-containing protein</fullName>
    </recommendedName>
</protein>
<gene>
    <name evidence="8" type="ORF">FRACA_3310007</name>
</gene>
<sequence length="382" mass="40836">MRRLRNQTTGLPVWWVEVLMLAVLYYSYTGTRSGAGGSIAEAMRMGHDLLRLETFLHLDIELSLNRWLQSVPPVAIVCCYYYATLHFIVTPSLLVWTHRRNTRNYAQIRWTLVVTTLICLLGFFLFPTAPPRLLTGTPYTDTMSHFEKWGWWSGSASAAPHGLEGLTNQFAALPSLHCAWALWCGFLLVRYGRHTVTKVLGVLYPSATFFVVMSTANHYLLDAVAGWSVLGVSAGIVALVFHRLRARVRPALTPAPAGLEATQADSATEADSATAGSPGLAIAATARGASLPANELDGTIRPAASTGPATTGPATPPQAPTDPRAASRPADMQSSPPAQAPSASSVPAARTVATAAPAAARDEQDASGRQELAPRPDSAPAR</sequence>
<organism evidence="8 9">
    <name type="scientific">Frankia canadensis</name>
    <dbReference type="NCBI Taxonomy" id="1836972"/>
    <lineage>
        <taxon>Bacteria</taxon>
        <taxon>Bacillati</taxon>
        <taxon>Actinomycetota</taxon>
        <taxon>Actinomycetes</taxon>
        <taxon>Frankiales</taxon>
        <taxon>Frankiaceae</taxon>
        <taxon>Frankia</taxon>
    </lineage>
</organism>
<evidence type="ECO:0000256" key="2">
    <source>
        <dbReference type="ARBA" id="ARBA00022692"/>
    </source>
</evidence>
<comment type="subcellular location">
    <subcellularLocation>
        <location evidence="1">Membrane</location>
        <topology evidence="1">Multi-pass membrane protein</topology>
    </subcellularLocation>
</comment>
<feature type="transmembrane region" description="Helical" evidence="6">
    <location>
        <begin position="108"/>
        <end position="126"/>
    </location>
</feature>
<dbReference type="CDD" id="cd03386">
    <property type="entry name" value="PAP2_Aur1_like"/>
    <property type="match status" value="1"/>
</dbReference>
<dbReference type="Pfam" id="PF14378">
    <property type="entry name" value="PAP2_3"/>
    <property type="match status" value="1"/>
</dbReference>
<evidence type="ECO:0000313" key="8">
    <source>
        <dbReference type="EMBL" id="SNQ49454.1"/>
    </source>
</evidence>
<proteinExistence type="predicted"/>
<feature type="transmembrane region" description="Helical" evidence="6">
    <location>
        <begin position="74"/>
        <end position="96"/>
    </location>
</feature>
<dbReference type="InterPro" id="IPR026841">
    <property type="entry name" value="Aur1/Ipt1"/>
</dbReference>
<reference evidence="8 9" key="1">
    <citation type="submission" date="2017-06" db="EMBL/GenBank/DDBJ databases">
        <authorList>
            <person name="Kim H.J."/>
            <person name="Triplett B.A."/>
        </authorList>
    </citation>
    <scope>NUCLEOTIDE SEQUENCE [LARGE SCALE GENOMIC DNA]</scope>
    <source>
        <strain evidence="8">FRACA_ARgP5</strain>
    </source>
</reference>
<evidence type="ECO:0000256" key="4">
    <source>
        <dbReference type="ARBA" id="ARBA00023136"/>
    </source>
</evidence>
<feature type="transmembrane region" description="Helical" evidence="6">
    <location>
        <begin position="219"/>
        <end position="241"/>
    </location>
</feature>
<keyword evidence="9" id="KW-1185">Reference proteome</keyword>
<dbReference type="EMBL" id="FZMO01000259">
    <property type="protein sequence ID" value="SNQ49454.1"/>
    <property type="molecule type" value="Genomic_DNA"/>
</dbReference>
<evidence type="ECO:0000256" key="5">
    <source>
        <dbReference type="SAM" id="MobiDB-lite"/>
    </source>
</evidence>
<feature type="transmembrane region" description="Helical" evidence="6">
    <location>
        <begin position="196"/>
        <end position="213"/>
    </location>
</feature>
<name>A0A2I2KUX2_9ACTN</name>
<evidence type="ECO:0000256" key="1">
    <source>
        <dbReference type="ARBA" id="ARBA00004141"/>
    </source>
</evidence>
<evidence type="ECO:0000256" key="3">
    <source>
        <dbReference type="ARBA" id="ARBA00022989"/>
    </source>
</evidence>
<dbReference type="Proteomes" id="UP000234331">
    <property type="component" value="Unassembled WGS sequence"/>
</dbReference>
<dbReference type="OrthoDB" id="5241565at2"/>